<dbReference type="KEGG" id="bot:CIT37_35280"/>
<proteinExistence type="predicted"/>
<accession>A0A2U8PGF1</accession>
<dbReference type="AlphaFoldDB" id="A0A2U8PGF1"/>
<organism evidence="1 2">
    <name type="scientific">Bradyrhizobium ottawaense</name>
    <dbReference type="NCBI Taxonomy" id="931866"/>
    <lineage>
        <taxon>Bacteria</taxon>
        <taxon>Pseudomonadati</taxon>
        <taxon>Pseudomonadota</taxon>
        <taxon>Alphaproteobacteria</taxon>
        <taxon>Hyphomicrobiales</taxon>
        <taxon>Nitrobacteraceae</taxon>
        <taxon>Bradyrhizobium</taxon>
    </lineage>
</organism>
<dbReference type="Proteomes" id="UP000215703">
    <property type="component" value="Chromosome"/>
</dbReference>
<reference evidence="1 2" key="1">
    <citation type="journal article" date="2014" name="Int. J. Syst. Evol. Microbiol.">
        <title>Bradyrhizobium ottawaense sp. nov., a symbiotic nitrogen fixing bacterium from root nodules of soybeans in Canada.</title>
        <authorList>
            <person name="Yu X."/>
            <person name="Cloutier S."/>
            <person name="Tambong J.T."/>
            <person name="Bromfield E.S."/>
        </authorList>
    </citation>
    <scope>NUCLEOTIDE SEQUENCE [LARGE SCALE GENOMIC DNA]</scope>
    <source>
        <strain evidence="1 2">OO99</strain>
    </source>
</reference>
<evidence type="ECO:0000313" key="1">
    <source>
        <dbReference type="EMBL" id="AWL96808.1"/>
    </source>
</evidence>
<gene>
    <name evidence="1" type="ORF">CIT37_35280</name>
</gene>
<protein>
    <submittedName>
        <fullName evidence="1">Uncharacterized protein</fullName>
    </submittedName>
</protein>
<evidence type="ECO:0000313" key="2">
    <source>
        <dbReference type="Proteomes" id="UP000215703"/>
    </source>
</evidence>
<sequence length="92" mass="10581">MKHTRSPRADFDQLLKDVRDPRKLAQSYYLMGLKRGLNKATDYMLDGTFTFDKQGDLRSPKKLKVDVRLGLPGQSVKPRSFKINADDFGFDD</sequence>
<name>A0A2U8PGF1_9BRAD</name>
<dbReference type="EMBL" id="CP029425">
    <property type="protein sequence ID" value="AWL96808.1"/>
    <property type="molecule type" value="Genomic_DNA"/>
</dbReference>
<reference evidence="1 2" key="2">
    <citation type="journal article" date="2017" name="Syst. Appl. Microbiol.">
        <title>Soybeans inoculated with root zone soils of Canadian native legumes harbour diverse and novel Bradyrhizobium spp. that possess agricultural potential.</title>
        <authorList>
            <person name="Bromfield E.S.P."/>
            <person name="Cloutier S."/>
            <person name="Tambong J.T."/>
            <person name="Tran Thi T.V."/>
        </authorList>
    </citation>
    <scope>NUCLEOTIDE SEQUENCE [LARGE SCALE GENOMIC DNA]</scope>
    <source>
        <strain evidence="1 2">OO99</strain>
    </source>
</reference>